<evidence type="ECO:0000256" key="1">
    <source>
        <dbReference type="ARBA" id="ARBA00008324"/>
    </source>
</evidence>
<dbReference type="AlphaFoldDB" id="A0A0F9YFA4"/>
<dbReference type="Pfam" id="PF03061">
    <property type="entry name" value="4HBT"/>
    <property type="match status" value="1"/>
</dbReference>
<evidence type="ECO:0000259" key="3">
    <source>
        <dbReference type="Pfam" id="PF03061"/>
    </source>
</evidence>
<evidence type="ECO:0000313" key="4">
    <source>
        <dbReference type="EMBL" id="KKO03154.1"/>
    </source>
</evidence>
<proteinExistence type="inferred from homology"/>
<reference evidence="4" key="1">
    <citation type="journal article" date="2015" name="Nature">
        <title>Complex archaea that bridge the gap between prokaryotes and eukaryotes.</title>
        <authorList>
            <person name="Spang A."/>
            <person name="Saw J.H."/>
            <person name="Jorgensen S.L."/>
            <person name="Zaremba-Niedzwiedzka K."/>
            <person name="Martijn J."/>
            <person name="Lind A.E."/>
            <person name="van Eijk R."/>
            <person name="Schleper C."/>
            <person name="Guy L."/>
            <person name="Ettema T.J."/>
        </authorList>
    </citation>
    <scope>NUCLEOTIDE SEQUENCE</scope>
</reference>
<keyword evidence="2" id="KW-0378">Hydrolase</keyword>
<dbReference type="InterPro" id="IPR003736">
    <property type="entry name" value="PAAI_dom"/>
</dbReference>
<comment type="caution">
    <text evidence="4">The sequence shown here is derived from an EMBL/GenBank/DDBJ whole genome shotgun (WGS) entry which is preliminary data.</text>
</comment>
<dbReference type="InterPro" id="IPR006683">
    <property type="entry name" value="Thioestr_dom"/>
</dbReference>
<feature type="domain" description="Thioesterase" evidence="3">
    <location>
        <begin position="51"/>
        <end position="124"/>
    </location>
</feature>
<dbReference type="InterPro" id="IPR039298">
    <property type="entry name" value="ACOT13"/>
</dbReference>
<gene>
    <name evidence="4" type="ORF">LCGC14_0100750</name>
</gene>
<dbReference type="InterPro" id="IPR029069">
    <property type="entry name" value="HotDog_dom_sf"/>
</dbReference>
<evidence type="ECO:0000256" key="2">
    <source>
        <dbReference type="ARBA" id="ARBA00022801"/>
    </source>
</evidence>
<organism evidence="4">
    <name type="scientific">marine sediment metagenome</name>
    <dbReference type="NCBI Taxonomy" id="412755"/>
    <lineage>
        <taxon>unclassified sequences</taxon>
        <taxon>metagenomes</taxon>
        <taxon>ecological metagenomes</taxon>
    </lineage>
</organism>
<dbReference type="CDD" id="cd03443">
    <property type="entry name" value="PaaI_thioesterase"/>
    <property type="match status" value="1"/>
</dbReference>
<dbReference type="NCBIfam" id="TIGR00369">
    <property type="entry name" value="unchar_dom_1"/>
    <property type="match status" value="1"/>
</dbReference>
<protein>
    <recommendedName>
        <fullName evidence="3">Thioesterase domain-containing protein</fullName>
    </recommendedName>
</protein>
<name>A0A0F9YFA4_9ZZZZ</name>
<dbReference type="PANTHER" id="PTHR21660">
    <property type="entry name" value="THIOESTERASE SUPERFAMILY MEMBER-RELATED"/>
    <property type="match status" value="1"/>
</dbReference>
<dbReference type="Gene3D" id="3.10.129.10">
    <property type="entry name" value="Hotdog Thioesterase"/>
    <property type="match status" value="1"/>
</dbReference>
<dbReference type="PANTHER" id="PTHR21660:SF1">
    <property type="entry name" value="ACYL-COENZYME A THIOESTERASE 13"/>
    <property type="match status" value="1"/>
</dbReference>
<dbReference type="EMBL" id="LAZR01000028">
    <property type="protein sequence ID" value="KKO03154.1"/>
    <property type="molecule type" value="Genomic_DNA"/>
</dbReference>
<sequence length="148" mass="15679">MSMNQQQLEAFVQSGFAQAAFCGDLGIRPTACGPGWVETELAILPRHSQQNGFVHAGVQSTIADHTAGVAAATTVAEGFSVLSVEFKVNLLRPALCDILLCRAEVLKAGKHICVVEAEVFALKDGAKRLFSKATVTVAVMPIADTQPR</sequence>
<dbReference type="GO" id="GO:0047617">
    <property type="term" value="F:fatty acyl-CoA hydrolase activity"/>
    <property type="evidence" value="ECO:0007669"/>
    <property type="project" value="InterPro"/>
</dbReference>
<accession>A0A0F9YFA4</accession>
<dbReference type="SUPFAM" id="SSF54637">
    <property type="entry name" value="Thioesterase/thiol ester dehydrase-isomerase"/>
    <property type="match status" value="1"/>
</dbReference>
<comment type="similarity">
    <text evidence="1">Belongs to the thioesterase PaaI family.</text>
</comment>